<name>A0A5C8HN10_9MICO</name>
<dbReference type="Pfam" id="PF04480">
    <property type="entry name" value="DUF559"/>
    <property type="match status" value="1"/>
</dbReference>
<evidence type="ECO:0000313" key="3">
    <source>
        <dbReference type="Proteomes" id="UP000321196"/>
    </source>
</evidence>
<dbReference type="SUPFAM" id="SSF52980">
    <property type="entry name" value="Restriction endonuclease-like"/>
    <property type="match status" value="1"/>
</dbReference>
<gene>
    <name evidence="2" type="ORF">FVP60_00130</name>
</gene>
<organism evidence="2 3">
    <name type="scientific">Microbacterium mitrae</name>
    <dbReference type="NCBI Taxonomy" id="664640"/>
    <lineage>
        <taxon>Bacteria</taxon>
        <taxon>Bacillati</taxon>
        <taxon>Actinomycetota</taxon>
        <taxon>Actinomycetes</taxon>
        <taxon>Micrococcales</taxon>
        <taxon>Microbacteriaceae</taxon>
        <taxon>Microbacterium</taxon>
    </lineage>
</organism>
<sequence length="280" mass="30583">MDVRHAIQECGGVARTCELRRYGVSGDAVVAAAVDGTAVRLRKGVYANDARSAVAVAAAHGGSVTCVSALRAHGIWLLDAASSLHVNVGINGRVHPHYRCACIDHHEGKTTVFGVASAVDALKVAWRCLTLESYFVAFESAWRLGLLSEQNRRSLIEAVPERIACWLRRARGDADSGLESLFRFRMMLIGVEFESQVRIPNVGRVDFRCGRVLIEIDGRANHEGDSERARDLARDANAVQRGYVTLRFTYAMVVHHWPSTQAAVLAAIDDMAFITPADSL</sequence>
<dbReference type="InterPro" id="IPR007569">
    <property type="entry name" value="DUF559"/>
</dbReference>
<dbReference type="Gene3D" id="3.40.960.10">
    <property type="entry name" value="VSR Endonuclease"/>
    <property type="match status" value="1"/>
</dbReference>
<dbReference type="EMBL" id="VRSW01000001">
    <property type="protein sequence ID" value="TXK05456.1"/>
    <property type="molecule type" value="Genomic_DNA"/>
</dbReference>
<dbReference type="RefSeq" id="WP_147824267.1">
    <property type="nucleotide sequence ID" value="NZ_VRSW01000001.1"/>
</dbReference>
<proteinExistence type="predicted"/>
<comment type="caution">
    <text evidence="2">The sequence shown here is derived from an EMBL/GenBank/DDBJ whole genome shotgun (WGS) entry which is preliminary data.</text>
</comment>
<evidence type="ECO:0000259" key="1">
    <source>
        <dbReference type="Pfam" id="PF04480"/>
    </source>
</evidence>
<accession>A0A5C8HN10</accession>
<dbReference type="InterPro" id="IPR011335">
    <property type="entry name" value="Restrct_endonuc-II-like"/>
</dbReference>
<keyword evidence="3" id="KW-1185">Reference proteome</keyword>
<protein>
    <submittedName>
        <fullName evidence="2">DUF559 domain-containing protein</fullName>
    </submittedName>
</protein>
<dbReference type="Proteomes" id="UP000321196">
    <property type="component" value="Unassembled WGS sequence"/>
</dbReference>
<reference evidence="2 3" key="1">
    <citation type="submission" date="2019-08" db="EMBL/GenBank/DDBJ databases">
        <authorList>
            <person name="Dong K."/>
        </authorList>
    </citation>
    <scope>NUCLEOTIDE SEQUENCE [LARGE SCALE GENOMIC DNA]</scope>
    <source>
        <strain evidence="2 3">M4-8</strain>
    </source>
</reference>
<dbReference type="OrthoDB" id="2594539at2"/>
<dbReference type="AlphaFoldDB" id="A0A5C8HN10"/>
<evidence type="ECO:0000313" key="2">
    <source>
        <dbReference type="EMBL" id="TXK05456.1"/>
    </source>
</evidence>
<feature type="domain" description="DUF559" evidence="1">
    <location>
        <begin position="164"/>
        <end position="267"/>
    </location>
</feature>